<gene>
    <name evidence="4" type="primary">LOC111102026</name>
</gene>
<keyword evidence="2" id="KW-1133">Transmembrane helix</keyword>
<feature type="compositionally biased region" description="Basic and acidic residues" evidence="1">
    <location>
        <begin position="113"/>
        <end position="126"/>
    </location>
</feature>
<evidence type="ECO:0000313" key="3">
    <source>
        <dbReference type="Proteomes" id="UP000694844"/>
    </source>
</evidence>
<dbReference type="Proteomes" id="UP000694844">
    <property type="component" value="Chromosome 6"/>
</dbReference>
<dbReference type="Gene3D" id="2.170.300.10">
    <property type="entry name" value="Tie2 ligand-binding domain superfamily"/>
    <property type="match status" value="1"/>
</dbReference>
<feature type="compositionally biased region" description="Polar residues" evidence="1">
    <location>
        <begin position="97"/>
        <end position="112"/>
    </location>
</feature>
<keyword evidence="2" id="KW-0812">Transmembrane</keyword>
<evidence type="ECO:0000313" key="4">
    <source>
        <dbReference type="RefSeq" id="XP_022290389.1"/>
    </source>
</evidence>
<sequence>MAIENSLRHSAIHNGDHCPNGYVGKYCETRCSFPKYGYGCQQICLCSKLSCHFATGCHLKHNEVRITNGELDIQTTSAKERQTLTVYILTTSGVQTSKKAPPRSWTTTSSMRTGDERQGTVSKENETETMNPNVLHFSDEVKDKSFKYQSETPYIRNELTWVRICLIFFGVTLFVLITLHCILSIVRFVNKDKEMAGVINVRDEI</sequence>
<dbReference type="AlphaFoldDB" id="A0A8B8AK37"/>
<organism evidence="3 4">
    <name type="scientific">Crassostrea virginica</name>
    <name type="common">Eastern oyster</name>
    <dbReference type="NCBI Taxonomy" id="6565"/>
    <lineage>
        <taxon>Eukaryota</taxon>
        <taxon>Metazoa</taxon>
        <taxon>Spiralia</taxon>
        <taxon>Lophotrochozoa</taxon>
        <taxon>Mollusca</taxon>
        <taxon>Bivalvia</taxon>
        <taxon>Autobranchia</taxon>
        <taxon>Pteriomorphia</taxon>
        <taxon>Ostreida</taxon>
        <taxon>Ostreoidea</taxon>
        <taxon>Ostreidae</taxon>
        <taxon>Crassostrea</taxon>
    </lineage>
</organism>
<reference evidence="4" key="1">
    <citation type="submission" date="2025-08" db="UniProtKB">
        <authorList>
            <consortium name="RefSeq"/>
        </authorList>
    </citation>
    <scope>IDENTIFICATION</scope>
    <source>
        <tissue evidence="4">Whole sample</tissue>
    </source>
</reference>
<accession>A0A8B8AK37</accession>
<dbReference type="RefSeq" id="XP_022290389.1">
    <property type="nucleotide sequence ID" value="XM_022434681.1"/>
</dbReference>
<feature type="region of interest" description="Disordered" evidence="1">
    <location>
        <begin position="97"/>
        <end position="127"/>
    </location>
</feature>
<dbReference type="KEGG" id="cvn:111102026"/>
<proteinExistence type="predicted"/>
<evidence type="ECO:0000256" key="2">
    <source>
        <dbReference type="SAM" id="Phobius"/>
    </source>
</evidence>
<keyword evidence="3" id="KW-1185">Reference proteome</keyword>
<dbReference type="GeneID" id="111102026"/>
<feature type="transmembrane region" description="Helical" evidence="2">
    <location>
        <begin position="161"/>
        <end position="186"/>
    </location>
</feature>
<protein>
    <submittedName>
        <fullName evidence="4">Uncharacterized protein LOC111102026</fullName>
    </submittedName>
</protein>
<evidence type="ECO:0000256" key="1">
    <source>
        <dbReference type="SAM" id="MobiDB-lite"/>
    </source>
</evidence>
<name>A0A8B8AK37_CRAVI</name>
<keyword evidence="2" id="KW-0472">Membrane</keyword>